<evidence type="ECO:0000256" key="1">
    <source>
        <dbReference type="ARBA" id="ARBA00004123"/>
    </source>
</evidence>
<dbReference type="OrthoDB" id="1928087at2759"/>
<dbReference type="GO" id="GO:0051726">
    <property type="term" value="P:regulation of cell cycle"/>
    <property type="evidence" value="ECO:0007669"/>
    <property type="project" value="TreeGrafter"/>
</dbReference>
<sequence>MEKDPSGDKLDGLEIISVGALYKGPWDKKYWSSSRGKDRYPYPIGYHAVRIHIGSIYKLEIHEGLKGPLFMITSTDGHSCSGQTPEIAWERFQKKNGPRVKMWHGKRSSCKIDAVELFGFKNPFVQRLLREIVANINGVAEQSFLSSSFFNGASALEHETRFPDSRSCPDLLSCLEKPHITGKRSRKHKMTTINASESSLKRLRPEHLSNGPAVATTIQEIHRVHHDEKCTCTSDGDQEIFINQATLPVSVDVPTTTERGKGPASVKDVSPLESAESLDNCREETDFSQETRTNAGLGFHSTLEVSDGEILIMTESKVVNDSDLCAPDTLDIQQDNIASSVPEGSPSNVRNEVVAAARELHPEEDMDTSTSNISSQKSDYDSVGQELTKSMIRVLLPQALPLLKKMPTRKRRPIRSSEISDTKCDPAVSVVGLKIQEESNGSCLLRNEASPSIRDPQMPIEDSHVEGEERADSLYTCLVSDIQSSEVFKSVIPDSFEDDHYQNHSSNQIPIFYHLAQADQAPNLKDVCNHDTLGLLESADRRHEVLVSHIRTSDKEELKHVDGGKESLHVEANGNKETCFGEALTTPNERLEKGESPTDSHLDKDIELVPNHTEGASVLLRTFSVDSHSPSSHAESIFTNEEEVDTNRGIIRTFNESAFVQEAGEEPSIRKYNGPLSESLICRNVGDVCIPGTNSAKDALLNAEIGQTGDSNNCLMTDDLLSHEFKFNGQHHDLHIAEANLKPKDIFLDIVPAVSQSENVFDHAMKCLNVSGIPDLYFSHVKNHQADASSEVVEPLNLIGCSNIGSLFQKKDEKFFGCREDQAEKVHEHLHTKHSTSDSQTFLSHGELHKRNLTQDRFFPLETEPEIKSKGFVELVGCYVHPSPVLSVFYSNRGDDINICVLCGHLVDRVRTIFIYKVPIKEPMRGYPSFLSYSSIMLPISKDSFGRKIALERYGFQFTPDGQCLVFLDSIKAPCCREQKIHCLCSACTSESFEENAVKVVAVKLGYVSVVAKLKTVESIQYMLVCGHSHLVSVEENGKLHVWVMNSEWSEQVEEFSLQSFDYISPGGVELKRIPKCGSLIVGHNGFGDFGLWDISKHTLLSRFSAPGSSIFQFLPVGFFNWQQSGFCATSVDMEEQVREIMAATEIWFSGAGEDPVSLPLNREDIAIWLLVLTDSNPKVQHDDRSNGCQTSPVGGWRLALLMNNIVIFGSPLDPRASAADALHGHGIIGTLDGLVYLWELSTGAKLSYLHHVKGGGVSLIAADSGSGVFAVAGDECQLLVYLHT</sequence>
<dbReference type="InterPro" id="IPR040092">
    <property type="entry name" value="TBRG1"/>
</dbReference>
<reference evidence="4" key="1">
    <citation type="journal article" date="2023" name="Plant J.">
        <title>The genome of the king protea, Protea cynaroides.</title>
        <authorList>
            <person name="Chang J."/>
            <person name="Duong T.A."/>
            <person name="Schoeman C."/>
            <person name="Ma X."/>
            <person name="Roodt D."/>
            <person name="Barker N."/>
            <person name="Li Z."/>
            <person name="Van de Peer Y."/>
            <person name="Mizrachi E."/>
        </authorList>
    </citation>
    <scope>NUCLEOTIDE SEQUENCE</scope>
    <source>
        <tissue evidence="4">Young leaves</tissue>
    </source>
</reference>
<dbReference type="InterPro" id="IPR036322">
    <property type="entry name" value="WD40_repeat_dom_sf"/>
</dbReference>
<name>A0A9Q0HC82_9MAGN</name>
<evidence type="ECO:0000256" key="2">
    <source>
        <dbReference type="ARBA" id="ARBA00023242"/>
    </source>
</evidence>
<comment type="subcellular location">
    <subcellularLocation>
        <location evidence="1">Nucleus</location>
    </subcellularLocation>
</comment>
<evidence type="ECO:0000313" key="5">
    <source>
        <dbReference type="Proteomes" id="UP001141806"/>
    </source>
</evidence>
<dbReference type="SUPFAM" id="SSF50978">
    <property type="entry name" value="WD40 repeat-like"/>
    <property type="match status" value="1"/>
</dbReference>
<dbReference type="GO" id="GO:0005634">
    <property type="term" value="C:nucleus"/>
    <property type="evidence" value="ECO:0007669"/>
    <property type="project" value="UniProtKB-SubCell"/>
</dbReference>
<dbReference type="PANTHER" id="PTHR22715">
    <property type="entry name" value="TRANSFORMING GROWTH FACTOR BETA REGULATED GENE 1"/>
    <property type="match status" value="1"/>
</dbReference>
<gene>
    <name evidence="4" type="ORF">NE237_020984</name>
</gene>
<dbReference type="GO" id="GO:0140993">
    <property type="term" value="F:histone modifying activity"/>
    <property type="evidence" value="ECO:0007669"/>
    <property type="project" value="UniProtKB-ARBA"/>
</dbReference>
<dbReference type="Gene3D" id="3.30.160.360">
    <property type="match status" value="1"/>
</dbReference>
<dbReference type="InterPro" id="IPR003889">
    <property type="entry name" value="FYrich_C"/>
</dbReference>
<dbReference type="EMBL" id="JAMYWD010000009">
    <property type="protein sequence ID" value="KAJ4961074.1"/>
    <property type="molecule type" value="Genomic_DNA"/>
</dbReference>
<evidence type="ECO:0000256" key="3">
    <source>
        <dbReference type="SAM" id="MobiDB-lite"/>
    </source>
</evidence>
<comment type="caution">
    <text evidence="4">The sequence shown here is derived from an EMBL/GenBank/DDBJ whole genome shotgun (WGS) entry which is preliminary data.</text>
</comment>
<evidence type="ECO:0000313" key="4">
    <source>
        <dbReference type="EMBL" id="KAJ4961074.1"/>
    </source>
</evidence>
<keyword evidence="2" id="KW-0539">Nucleus</keyword>
<accession>A0A9Q0HC82</accession>
<dbReference type="PROSITE" id="PS51543">
    <property type="entry name" value="FYRC"/>
    <property type="match status" value="1"/>
</dbReference>
<keyword evidence="5" id="KW-1185">Reference proteome</keyword>
<dbReference type="PROSITE" id="PS51542">
    <property type="entry name" value="FYRN"/>
    <property type="match status" value="1"/>
</dbReference>
<dbReference type="PANTHER" id="PTHR22715:SF1">
    <property type="entry name" value="DNA BINDING PROTEIN"/>
    <property type="match status" value="1"/>
</dbReference>
<dbReference type="Proteomes" id="UP001141806">
    <property type="component" value="Unassembled WGS sequence"/>
</dbReference>
<dbReference type="InterPro" id="IPR003888">
    <property type="entry name" value="FYrich_N"/>
</dbReference>
<feature type="region of interest" description="Disordered" evidence="3">
    <location>
        <begin position="253"/>
        <end position="289"/>
    </location>
</feature>
<proteinExistence type="predicted"/>
<protein>
    <submittedName>
        <fullName evidence="4">Uncharacterized protein</fullName>
    </submittedName>
</protein>
<organism evidence="4 5">
    <name type="scientific">Protea cynaroides</name>
    <dbReference type="NCBI Taxonomy" id="273540"/>
    <lineage>
        <taxon>Eukaryota</taxon>
        <taxon>Viridiplantae</taxon>
        <taxon>Streptophyta</taxon>
        <taxon>Embryophyta</taxon>
        <taxon>Tracheophyta</taxon>
        <taxon>Spermatophyta</taxon>
        <taxon>Magnoliopsida</taxon>
        <taxon>Proteales</taxon>
        <taxon>Proteaceae</taxon>
        <taxon>Protea</taxon>
    </lineage>
</organism>